<name>A0ABQ8VK78_9AGAR</name>
<proteinExistence type="predicted"/>
<reference evidence="1" key="1">
    <citation type="submission" date="2022-08" db="EMBL/GenBank/DDBJ databases">
        <title>A Global Phylogenomic Analysis of the Shiitake Genus Lentinula.</title>
        <authorList>
            <consortium name="DOE Joint Genome Institute"/>
            <person name="Sierra-Patev S."/>
            <person name="Min B."/>
            <person name="Naranjo-Ortiz M."/>
            <person name="Looney B."/>
            <person name="Konkel Z."/>
            <person name="Slot J.C."/>
            <person name="Sakamoto Y."/>
            <person name="Steenwyk J.L."/>
            <person name="Rokas A."/>
            <person name="Carro J."/>
            <person name="Camarero S."/>
            <person name="Ferreira P."/>
            <person name="Molpeceres G."/>
            <person name="Ruiz-Duenas F.J."/>
            <person name="Serrano A."/>
            <person name="Henrissat B."/>
            <person name="Drula E."/>
            <person name="Hughes K.W."/>
            <person name="Mata J.L."/>
            <person name="Ishikawa N.K."/>
            <person name="Vargas-Isla R."/>
            <person name="Ushijima S."/>
            <person name="Smith C.A."/>
            <person name="Ahrendt S."/>
            <person name="Andreopoulos W."/>
            <person name="He G."/>
            <person name="Labutti K."/>
            <person name="Lipzen A."/>
            <person name="Ng V."/>
            <person name="Riley R."/>
            <person name="Sandor L."/>
            <person name="Barry K."/>
            <person name="Martinez A.T."/>
            <person name="Xiao Y."/>
            <person name="Gibbons J.G."/>
            <person name="Terashima K."/>
            <person name="Grigoriev I.V."/>
            <person name="Hibbett D.S."/>
        </authorList>
    </citation>
    <scope>NUCLEOTIDE SEQUENCE</scope>
    <source>
        <strain evidence="1">RHP3577 ss4</strain>
    </source>
</reference>
<sequence>MYNTISLAVIRKMNVEKVDRRYFSLDTYSSPTTGPVARGIDLIIMRLRRRKWHFEFSEGSLSFIAGNKGLRSNAHRETLLYLNILTVLKARTSSYTLRTWGISLKKLKWSTTTLGRTMQGVAVYQKEGHIPRIVGVYQDSICESNPNPKKSSVRLDIGMG</sequence>
<comment type="caution">
    <text evidence="1">The sequence shown here is derived from an EMBL/GenBank/DDBJ whole genome shotgun (WGS) entry which is preliminary data.</text>
</comment>
<keyword evidence="2" id="KW-1185">Reference proteome</keyword>
<accession>A0ABQ8VK78</accession>
<dbReference type="EMBL" id="JANVFT010000025">
    <property type="protein sequence ID" value="KAJ4496783.1"/>
    <property type="molecule type" value="Genomic_DNA"/>
</dbReference>
<dbReference type="Proteomes" id="UP001150217">
    <property type="component" value="Unassembled WGS sequence"/>
</dbReference>
<gene>
    <name evidence="1" type="ORF">C8R41DRAFT_865924</name>
</gene>
<evidence type="ECO:0000313" key="2">
    <source>
        <dbReference type="Proteomes" id="UP001150217"/>
    </source>
</evidence>
<protein>
    <submittedName>
        <fullName evidence="1">Uncharacterized protein</fullName>
    </submittedName>
</protein>
<organism evidence="1 2">
    <name type="scientific">Lentinula lateritia</name>
    <dbReference type="NCBI Taxonomy" id="40482"/>
    <lineage>
        <taxon>Eukaryota</taxon>
        <taxon>Fungi</taxon>
        <taxon>Dikarya</taxon>
        <taxon>Basidiomycota</taxon>
        <taxon>Agaricomycotina</taxon>
        <taxon>Agaricomycetes</taxon>
        <taxon>Agaricomycetidae</taxon>
        <taxon>Agaricales</taxon>
        <taxon>Marasmiineae</taxon>
        <taxon>Omphalotaceae</taxon>
        <taxon>Lentinula</taxon>
    </lineage>
</organism>
<evidence type="ECO:0000313" key="1">
    <source>
        <dbReference type="EMBL" id="KAJ4496783.1"/>
    </source>
</evidence>